<evidence type="ECO:0000313" key="1">
    <source>
        <dbReference type="EMBL" id="AIA83201.1"/>
    </source>
</evidence>
<sequence>MNKLNDAINICLTAIGERPLTGNTSITGNFEAELASDIIEEAKVEVLSSGYQFNTDNNWELIPDNNNYIGIPPTALFVDPTGGENWIIQNEAGARQLYNKDDQTLLFTEKALVDIRWNIDFDDMPVVAQQLTVNIAKKKLYERIIGVDSILNIFAQEIQQSKVNLLADEINVGDYSYFDDNPKILNRISN</sequence>
<accession>A0A060BKI1</accession>
<dbReference type="Proteomes" id="UP000026988">
    <property type="component" value="Genome"/>
</dbReference>
<dbReference type="EMBL" id="KJ183192">
    <property type="protein sequence ID" value="AIA83201.1"/>
    <property type="molecule type" value="Genomic_DNA"/>
</dbReference>
<dbReference type="KEGG" id="vg:26673059"/>
<dbReference type="GeneID" id="26673059"/>
<dbReference type="EMBL" id="KJ183193">
    <property type="protein sequence ID" value="AIA83251.1"/>
    <property type="molecule type" value="Genomic_DNA"/>
</dbReference>
<proteinExistence type="predicted"/>
<evidence type="ECO:0000313" key="3">
    <source>
        <dbReference type="Proteomes" id="UP000026988"/>
    </source>
</evidence>
<organism evidence="2 3">
    <name type="scientific">Lauvirus lau218</name>
    <dbReference type="NCBI Taxonomy" id="1465639"/>
    <lineage>
        <taxon>Viruses</taxon>
        <taxon>Duplodnaviria</taxon>
        <taxon>Heunggongvirae</taxon>
        <taxon>Uroviricota</taxon>
        <taxon>Caudoviricetes</taxon>
        <taxon>Autographivirales</taxon>
        <taxon>Lauvirus</taxon>
    </lineage>
</organism>
<dbReference type="RefSeq" id="YP_009042169.1">
    <property type="nucleotide sequence ID" value="NC_024329.1"/>
</dbReference>
<name>A0A060BKI1_9CAUD</name>
<dbReference type="Proteomes" id="UP000242360">
    <property type="component" value="Segment"/>
</dbReference>
<dbReference type="InterPro" id="IPR033767">
    <property type="entry name" value="Tail_Gp11"/>
</dbReference>
<evidence type="ECO:0000313" key="2">
    <source>
        <dbReference type="EMBL" id="AIA83251.1"/>
    </source>
</evidence>
<reference evidence="3 4" key="1">
    <citation type="submission" date="2014-01" db="EMBL/GenBank/DDBJ databases">
        <title>Sulfur oxidation genes in diverse deep-sea viruses.</title>
        <authorList>
            <person name="Anantharaman K."/>
            <person name="Duhaime M.B."/>
            <person name="Breier J.A."/>
            <person name="Toner B.M."/>
            <person name="Dick G.J."/>
        </authorList>
    </citation>
    <scope>NUCLEOTIDE SEQUENCE [LARGE SCALE GENOMIC DNA]</scope>
    <source>
        <strain evidence="1 4">KiloMoana</strain>
        <strain evidence="2">TahiMoana</strain>
    </source>
</reference>
<protein>
    <submittedName>
        <fullName evidence="2">Phage tail protein</fullName>
    </submittedName>
</protein>
<dbReference type="Pfam" id="PF17212">
    <property type="entry name" value="Tube"/>
    <property type="match status" value="1"/>
</dbReference>
<evidence type="ECO:0000313" key="4">
    <source>
        <dbReference type="Proteomes" id="UP000242360"/>
    </source>
</evidence>
<dbReference type="OrthoDB" id="9247at10239"/>